<organism evidence="2 3">
    <name type="scientific">Congregibacter brevis</name>
    <dbReference type="NCBI Taxonomy" id="3081201"/>
    <lineage>
        <taxon>Bacteria</taxon>
        <taxon>Pseudomonadati</taxon>
        <taxon>Pseudomonadota</taxon>
        <taxon>Gammaproteobacteria</taxon>
        <taxon>Cellvibrionales</taxon>
        <taxon>Halieaceae</taxon>
        <taxon>Congregibacter</taxon>
    </lineage>
</organism>
<dbReference type="InterPro" id="IPR052523">
    <property type="entry name" value="Trichothecene_AcTrans"/>
</dbReference>
<dbReference type="PANTHER" id="PTHR42791">
    <property type="entry name" value="GNAT FAMILY ACETYLTRANSFERASE"/>
    <property type="match status" value="1"/>
</dbReference>
<name>A0ABZ0ICP5_9GAMM</name>
<gene>
    <name evidence="2" type="ORF">R0137_15305</name>
</gene>
<dbReference type="Pfam" id="PF00583">
    <property type="entry name" value="Acetyltransf_1"/>
    <property type="match status" value="1"/>
</dbReference>
<dbReference type="EMBL" id="CP136865">
    <property type="protein sequence ID" value="WOJ96599.1"/>
    <property type="molecule type" value="Genomic_DNA"/>
</dbReference>
<dbReference type="SUPFAM" id="SSF55729">
    <property type="entry name" value="Acyl-CoA N-acyltransferases (Nat)"/>
    <property type="match status" value="1"/>
</dbReference>
<feature type="domain" description="N-acetyltransferase" evidence="1">
    <location>
        <begin position="121"/>
        <end position="203"/>
    </location>
</feature>
<dbReference type="InterPro" id="IPR000182">
    <property type="entry name" value="GNAT_dom"/>
</dbReference>
<dbReference type="CDD" id="cd04301">
    <property type="entry name" value="NAT_SF"/>
    <property type="match status" value="1"/>
</dbReference>
<reference evidence="2 3" key="1">
    <citation type="submission" date="2023-10" db="EMBL/GenBank/DDBJ databases">
        <title>Two novel species belonging to the OM43/NOR5 clade.</title>
        <authorList>
            <person name="Park M."/>
        </authorList>
    </citation>
    <scope>NUCLEOTIDE SEQUENCE [LARGE SCALE GENOMIC DNA]</scope>
    <source>
        <strain evidence="2 3">IMCC45268</strain>
    </source>
</reference>
<dbReference type="PROSITE" id="PS51186">
    <property type="entry name" value="GNAT"/>
    <property type="match status" value="1"/>
</dbReference>
<dbReference type="Gene3D" id="3.40.630.30">
    <property type="match status" value="1"/>
</dbReference>
<dbReference type="Proteomes" id="UP001626549">
    <property type="component" value="Chromosome"/>
</dbReference>
<dbReference type="RefSeq" id="WP_407327278.1">
    <property type="nucleotide sequence ID" value="NZ_CP136865.1"/>
</dbReference>
<evidence type="ECO:0000313" key="3">
    <source>
        <dbReference type="Proteomes" id="UP001626549"/>
    </source>
</evidence>
<dbReference type="PANTHER" id="PTHR42791:SF1">
    <property type="entry name" value="N-ACETYLTRANSFERASE DOMAIN-CONTAINING PROTEIN"/>
    <property type="match status" value="1"/>
</dbReference>
<dbReference type="InterPro" id="IPR016181">
    <property type="entry name" value="Acyl_CoA_acyltransferase"/>
</dbReference>
<accession>A0ABZ0ICP5</accession>
<keyword evidence="3" id="KW-1185">Reference proteome</keyword>
<evidence type="ECO:0000259" key="1">
    <source>
        <dbReference type="PROSITE" id="PS51186"/>
    </source>
</evidence>
<sequence>MSDSGVEAPSHSDVSQVVEDERARVFASLASAFAADPLMRWFFPEAATFLEAATGDFYDAFGGGAIAAGTAYRTPGFEGTALWYPPGLGPDEERLVESMITTVRPSIHEDCIGLMGEMEKYHPKDDCWYLAVLGVDHAYQGRGHGAQLMKHVLAKVDDLGAKAYLESSNPLNMSLYKRHGFEEMGIIQCGSAPPVVPMLREARV</sequence>
<protein>
    <submittedName>
        <fullName evidence="2">GNAT family N-acetyltransferase</fullName>
    </submittedName>
</protein>
<proteinExistence type="predicted"/>
<evidence type="ECO:0000313" key="2">
    <source>
        <dbReference type="EMBL" id="WOJ96599.1"/>
    </source>
</evidence>